<dbReference type="GO" id="GO:0016042">
    <property type="term" value="P:lipid catabolic process"/>
    <property type="evidence" value="ECO:0007669"/>
    <property type="project" value="UniProtKB-UniRule"/>
</dbReference>
<dbReference type="RefSeq" id="WP_164704101.1">
    <property type="nucleotide sequence ID" value="NZ_CP016786.1"/>
</dbReference>
<keyword evidence="1 2" id="KW-0443">Lipid metabolism</keyword>
<evidence type="ECO:0000259" key="3">
    <source>
        <dbReference type="PROSITE" id="PS51635"/>
    </source>
</evidence>
<dbReference type="InterPro" id="IPR047156">
    <property type="entry name" value="Teg/CotR/CapV-like"/>
</dbReference>
<dbReference type="InterPro" id="IPR016035">
    <property type="entry name" value="Acyl_Trfase/lysoPLipase"/>
</dbReference>
<reference evidence="4 5" key="1">
    <citation type="submission" date="2016-08" db="EMBL/GenBank/DDBJ databases">
        <title>Complete Genome Sequence Of The Indigo Reducing Clostridium isatidis DSM15098.</title>
        <authorList>
            <person name="Little G.T."/>
            <person name="Minton N.P."/>
        </authorList>
    </citation>
    <scope>NUCLEOTIDE SEQUENCE [LARGE SCALE GENOMIC DNA]</scope>
    <source>
        <strain evidence="4 5">DSM 15098</strain>
    </source>
</reference>
<dbReference type="Pfam" id="PF01734">
    <property type="entry name" value="Patatin"/>
    <property type="match status" value="1"/>
</dbReference>
<evidence type="ECO:0000313" key="4">
    <source>
        <dbReference type="EMBL" id="ASW43678.1"/>
    </source>
</evidence>
<feature type="domain" description="PNPLA" evidence="3">
    <location>
        <begin position="7"/>
        <end position="181"/>
    </location>
</feature>
<dbReference type="PROSITE" id="PS51635">
    <property type="entry name" value="PNPLA"/>
    <property type="match status" value="1"/>
</dbReference>
<dbReference type="Proteomes" id="UP000264883">
    <property type="component" value="Chromosome"/>
</dbReference>
<dbReference type="AlphaFoldDB" id="A0A343JDS0"/>
<organism evidence="4 5">
    <name type="scientific">Clostridium isatidis</name>
    <dbReference type="NCBI Taxonomy" id="182773"/>
    <lineage>
        <taxon>Bacteria</taxon>
        <taxon>Bacillati</taxon>
        <taxon>Bacillota</taxon>
        <taxon>Clostridia</taxon>
        <taxon>Eubacteriales</taxon>
        <taxon>Clostridiaceae</taxon>
        <taxon>Clostridium</taxon>
    </lineage>
</organism>
<evidence type="ECO:0000313" key="5">
    <source>
        <dbReference type="Proteomes" id="UP000264883"/>
    </source>
</evidence>
<proteinExistence type="predicted"/>
<name>A0A343JDS0_9CLOT</name>
<dbReference type="SMR" id="A0A343JDS0"/>
<keyword evidence="2" id="KW-0442">Lipid degradation</keyword>
<gene>
    <name evidence="4" type="ORF">BEN51_09350</name>
</gene>
<dbReference type="Gene3D" id="3.40.1090.10">
    <property type="entry name" value="Cytosolic phospholipase A2 catalytic domain"/>
    <property type="match status" value="1"/>
</dbReference>
<feature type="short sequence motif" description="GXSXG" evidence="2">
    <location>
        <begin position="42"/>
        <end position="46"/>
    </location>
</feature>
<feature type="short sequence motif" description="DGA/G" evidence="2">
    <location>
        <begin position="168"/>
        <end position="170"/>
    </location>
</feature>
<dbReference type="PANTHER" id="PTHR24138:SF10">
    <property type="entry name" value="PHOSPHOLIPASE A2"/>
    <property type="match status" value="1"/>
</dbReference>
<dbReference type="GO" id="GO:0016787">
    <property type="term" value="F:hydrolase activity"/>
    <property type="evidence" value="ECO:0007669"/>
    <property type="project" value="UniProtKB-UniRule"/>
</dbReference>
<protein>
    <recommendedName>
        <fullName evidence="3">PNPLA domain-containing protein</fullName>
    </recommendedName>
</protein>
<feature type="active site" description="Proton acceptor" evidence="2">
    <location>
        <position position="168"/>
    </location>
</feature>
<accession>A0A343JDS0</accession>
<dbReference type="PANTHER" id="PTHR24138">
    <property type="entry name" value="INTRACELLLAR PHOSPHOLIPASE A FAMILY"/>
    <property type="match status" value="1"/>
</dbReference>
<dbReference type="KEGG" id="cia:BEN51_09350"/>
<evidence type="ECO:0000256" key="1">
    <source>
        <dbReference type="ARBA" id="ARBA00023098"/>
    </source>
</evidence>
<keyword evidence="2" id="KW-0378">Hydrolase</keyword>
<feature type="active site" description="Nucleophile" evidence="2">
    <location>
        <position position="44"/>
    </location>
</feature>
<feature type="short sequence motif" description="GXGXXG" evidence="2">
    <location>
        <begin position="11"/>
        <end position="16"/>
    </location>
</feature>
<keyword evidence="5" id="KW-1185">Reference proteome</keyword>
<dbReference type="SUPFAM" id="SSF52151">
    <property type="entry name" value="FabD/lysophospholipase-like"/>
    <property type="match status" value="1"/>
</dbReference>
<dbReference type="EMBL" id="CP016786">
    <property type="protein sequence ID" value="ASW43678.1"/>
    <property type="molecule type" value="Genomic_DNA"/>
</dbReference>
<dbReference type="InterPro" id="IPR002641">
    <property type="entry name" value="PNPLA_dom"/>
</dbReference>
<sequence>MRSFKILTFDGGGIRGALSIEILHRIVLKYPDLLKKVDLLSGTSTGSIIASLLAKGVSVDEIRNLYNITTTRKIFSNAKINLFKAKYKSINLNNILSNYFENDMKLKDLKQKILIPSFNINSTDDFTWEPVFFNNFIKDGTENISVKDAILSSSAAPAYFPSYKQYIDGGVVANSPSAVSLLFVYKAYKKDYSLNNIKILSIGTGNIPEKINGKNKNWGLFQWAFNPFNKMKSPILSLLMDGMEDLNNMYCKELLKSNYFRINPKIPKFIDLDEYKYIPYLKSIANSYDLSKAYNYIEKVYLK</sequence>
<evidence type="ECO:0000256" key="2">
    <source>
        <dbReference type="PROSITE-ProRule" id="PRU01161"/>
    </source>
</evidence>